<keyword evidence="1" id="KW-0732">Signal</keyword>
<name>A0A7W7MC56_9ACTN</name>
<comment type="caution">
    <text evidence="2">The sequence shown here is derived from an EMBL/GenBank/DDBJ whole genome shotgun (WGS) entry which is preliminary data.</text>
</comment>
<protein>
    <submittedName>
        <fullName evidence="2">Uncharacterized protein</fullName>
    </submittedName>
</protein>
<dbReference type="PROSITE" id="PS51257">
    <property type="entry name" value="PROKAR_LIPOPROTEIN"/>
    <property type="match status" value="1"/>
</dbReference>
<feature type="signal peptide" evidence="1">
    <location>
        <begin position="1"/>
        <end position="20"/>
    </location>
</feature>
<dbReference type="EMBL" id="JACHNB010000001">
    <property type="protein sequence ID" value="MBB4744783.1"/>
    <property type="molecule type" value="Genomic_DNA"/>
</dbReference>
<dbReference type="Proteomes" id="UP000546162">
    <property type="component" value="Unassembled WGS sequence"/>
</dbReference>
<keyword evidence="3" id="KW-1185">Reference proteome</keyword>
<accession>A0A7W7MC56</accession>
<evidence type="ECO:0000256" key="1">
    <source>
        <dbReference type="SAM" id="SignalP"/>
    </source>
</evidence>
<reference evidence="2 3" key="1">
    <citation type="submission" date="2020-08" db="EMBL/GenBank/DDBJ databases">
        <title>Sequencing the genomes of 1000 actinobacteria strains.</title>
        <authorList>
            <person name="Klenk H.-P."/>
        </authorList>
    </citation>
    <scope>NUCLEOTIDE SEQUENCE [LARGE SCALE GENOMIC DNA]</scope>
    <source>
        <strain evidence="2 3">DSM 45809</strain>
    </source>
</reference>
<gene>
    <name evidence="2" type="ORF">BJY16_008242</name>
</gene>
<proteinExistence type="predicted"/>
<evidence type="ECO:0000313" key="3">
    <source>
        <dbReference type="Proteomes" id="UP000546162"/>
    </source>
</evidence>
<feature type="chain" id="PRO_5039106577" evidence="1">
    <location>
        <begin position="21"/>
        <end position="358"/>
    </location>
</feature>
<evidence type="ECO:0000313" key="2">
    <source>
        <dbReference type="EMBL" id="MBB4744783.1"/>
    </source>
</evidence>
<organism evidence="2 3">
    <name type="scientific">Actinoplanes octamycinicus</name>
    <dbReference type="NCBI Taxonomy" id="135948"/>
    <lineage>
        <taxon>Bacteria</taxon>
        <taxon>Bacillati</taxon>
        <taxon>Actinomycetota</taxon>
        <taxon>Actinomycetes</taxon>
        <taxon>Micromonosporales</taxon>
        <taxon>Micromonosporaceae</taxon>
        <taxon>Actinoplanes</taxon>
    </lineage>
</organism>
<dbReference type="AlphaFoldDB" id="A0A7W7MC56"/>
<sequence>MIWRPLPLFALLLVAACGDAGNPAPQPVACSPGQVAFGTATTGELLTGVTEVLDAEVKGMTLKDDYVEVATRTAGVRAPAPVPAEEVYRQLAATYAAKDRPLVDYGTVHHPNTGGSSTFDGTGRFVSYEAISTVDVPFSYACGGTTSRGTVVSWLAAEQAGLLDCDEPEAAPSPGDPAAAIPGQVRELRCGAPAATPASCAGGRITVRGAKDHAVLGGVSPLHHVTAAGGGKLDQPLEQVAERRAEVLADGAVPREQVYRQFAAKVNTEGKAAVADLGAVWELRTDSGVTTTGPGDVAVARGINAVDATFTYECGGVTVRGTVTSWRPGGQTVIFSCSDDAAPRDGALVRQAKQLTCR</sequence>
<dbReference type="RefSeq" id="WP_185044905.1">
    <property type="nucleotide sequence ID" value="NZ_BAABFG010000005.1"/>
</dbReference>